<evidence type="ECO:0000256" key="1">
    <source>
        <dbReference type="ARBA" id="ARBA00022741"/>
    </source>
</evidence>
<feature type="short sequence motif" description="Histidine triad motif" evidence="2">
    <location>
        <begin position="138"/>
        <end position="142"/>
    </location>
</feature>
<keyword evidence="5" id="KW-1185">Reference proteome</keyword>
<dbReference type="Pfam" id="PF01230">
    <property type="entry name" value="HIT"/>
    <property type="match status" value="1"/>
</dbReference>
<keyword evidence="1" id="KW-0547">Nucleotide-binding</keyword>
<evidence type="ECO:0000313" key="4">
    <source>
        <dbReference type="EMBL" id="MCF6773432.1"/>
    </source>
</evidence>
<name>A0ABS9HHU1_9CORY</name>
<dbReference type="GeneID" id="92725927"/>
<dbReference type="PROSITE" id="PS51084">
    <property type="entry name" value="HIT_2"/>
    <property type="match status" value="1"/>
</dbReference>
<sequence>MRLVSADNDTFVDSGAGDADRLTRLWAPYRMSYIADDNRNSSDPFEDIPQGSDEEGLIIARGETVYCLLNLFPYNSGHMMVVPYRRVKNLEDLNPDETAELMAFTKKAIRSLKAVSHPHAINVGMNLGKASGGSIEEHLHVHIVPRWAGDANFMTVIGGVKVLPQLLRETRSLLAEAWASLDTSDDQPSAEQSASESE</sequence>
<accession>A0ABS9HHU1</accession>
<gene>
    <name evidence="4" type="ORF">L3H44_03270</name>
</gene>
<dbReference type="InterPro" id="IPR039383">
    <property type="entry name" value="FHIT"/>
</dbReference>
<dbReference type="SUPFAM" id="SSF54197">
    <property type="entry name" value="HIT-like"/>
    <property type="match status" value="1"/>
</dbReference>
<dbReference type="CDD" id="cd01275">
    <property type="entry name" value="FHIT"/>
    <property type="match status" value="1"/>
</dbReference>
<dbReference type="InterPro" id="IPR011146">
    <property type="entry name" value="HIT-like"/>
</dbReference>
<dbReference type="InterPro" id="IPR052908">
    <property type="entry name" value="AP-4-A_phosphorylase"/>
</dbReference>
<dbReference type="Proteomes" id="UP001200604">
    <property type="component" value="Unassembled WGS sequence"/>
</dbReference>
<dbReference type="EMBL" id="JAKJKU010000001">
    <property type="protein sequence ID" value="MCF6773432.1"/>
    <property type="molecule type" value="Genomic_DNA"/>
</dbReference>
<organism evidence="4 5">
    <name type="scientific">Corynebacterium parakroppenstedtii</name>
    <dbReference type="NCBI Taxonomy" id="2828363"/>
    <lineage>
        <taxon>Bacteria</taxon>
        <taxon>Bacillati</taxon>
        <taxon>Actinomycetota</taxon>
        <taxon>Actinomycetes</taxon>
        <taxon>Mycobacteriales</taxon>
        <taxon>Corynebacteriaceae</taxon>
        <taxon>Corynebacterium</taxon>
    </lineage>
</organism>
<proteinExistence type="predicted"/>
<feature type="domain" description="HIT" evidence="3">
    <location>
        <begin position="44"/>
        <end position="153"/>
    </location>
</feature>
<evidence type="ECO:0000313" key="5">
    <source>
        <dbReference type="Proteomes" id="UP001200604"/>
    </source>
</evidence>
<dbReference type="Gene3D" id="3.30.428.10">
    <property type="entry name" value="HIT-like"/>
    <property type="match status" value="1"/>
</dbReference>
<reference evidence="4 5" key="1">
    <citation type="submission" date="2022-01" db="EMBL/GenBank/DDBJ databases">
        <title>Identification and Characterization of Corynebacterium sp.</title>
        <authorList>
            <person name="Luo Q."/>
            <person name="Qu P."/>
            <person name="Chen Q."/>
        </authorList>
    </citation>
    <scope>NUCLEOTIDE SEQUENCE [LARGE SCALE GENOMIC DNA]</scope>
    <source>
        <strain evidence="4 5">MC-12</strain>
    </source>
</reference>
<evidence type="ECO:0000259" key="3">
    <source>
        <dbReference type="PROSITE" id="PS51084"/>
    </source>
</evidence>
<comment type="caution">
    <text evidence="4">The sequence shown here is derived from an EMBL/GenBank/DDBJ whole genome shotgun (WGS) entry which is preliminary data.</text>
</comment>
<dbReference type="PANTHER" id="PTHR42997:SF1">
    <property type="entry name" value="AP-4-A PHOSPHORYLASE"/>
    <property type="match status" value="1"/>
</dbReference>
<dbReference type="RefSeq" id="WP_046202247.1">
    <property type="nucleotide sequence ID" value="NZ_JAFFSY010000001.1"/>
</dbReference>
<dbReference type="InterPro" id="IPR036265">
    <property type="entry name" value="HIT-like_sf"/>
</dbReference>
<protein>
    <submittedName>
        <fullName evidence="4">HIT domain-containing protein</fullName>
    </submittedName>
</protein>
<evidence type="ECO:0000256" key="2">
    <source>
        <dbReference type="PROSITE-ProRule" id="PRU00464"/>
    </source>
</evidence>
<dbReference type="PANTHER" id="PTHR42997">
    <property type="entry name" value="HIT FAMILY HYDROLASE"/>
    <property type="match status" value="1"/>
</dbReference>